<evidence type="ECO:0000256" key="4">
    <source>
        <dbReference type="ARBA" id="ARBA00022827"/>
    </source>
</evidence>
<accession>A0A6P0HND5</accession>
<feature type="domain" description="Acyl-CoA dehydrogenase/oxidase C-terminal" evidence="6">
    <location>
        <begin position="229"/>
        <end position="360"/>
    </location>
</feature>
<evidence type="ECO:0000256" key="1">
    <source>
        <dbReference type="ARBA" id="ARBA00001974"/>
    </source>
</evidence>
<dbReference type="InterPro" id="IPR046373">
    <property type="entry name" value="Acyl-CoA_Oxase/DH_mid-dom_sf"/>
</dbReference>
<keyword evidence="3" id="KW-0285">Flavoprotein</keyword>
<dbReference type="Proteomes" id="UP000468687">
    <property type="component" value="Unassembled WGS sequence"/>
</dbReference>
<evidence type="ECO:0000313" key="9">
    <source>
        <dbReference type="Proteomes" id="UP000468687"/>
    </source>
</evidence>
<dbReference type="InterPro" id="IPR009075">
    <property type="entry name" value="AcylCo_DH/oxidase_C"/>
</dbReference>
<comment type="cofactor">
    <cofactor evidence="1">
        <name>FAD</name>
        <dbReference type="ChEBI" id="CHEBI:57692"/>
    </cofactor>
</comment>
<keyword evidence="9" id="KW-1185">Reference proteome</keyword>
<dbReference type="Pfam" id="PF02771">
    <property type="entry name" value="Acyl-CoA_dh_N"/>
    <property type="match status" value="1"/>
</dbReference>
<dbReference type="PANTHER" id="PTHR43884:SF20">
    <property type="entry name" value="ACYL-COA DEHYDROGENASE FADE28"/>
    <property type="match status" value="1"/>
</dbReference>
<dbReference type="InterPro" id="IPR013786">
    <property type="entry name" value="AcylCoA_DH/ox_N"/>
</dbReference>
<evidence type="ECO:0000256" key="2">
    <source>
        <dbReference type="ARBA" id="ARBA00009347"/>
    </source>
</evidence>
<keyword evidence="5" id="KW-0560">Oxidoreductase</keyword>
<evidence type="ECO:0000313" key="8">
    <source>
        <dbReference type="EMBL" id="NEN79754.1"/>
    </source>
</evidence>
<feature type="domain" description="Acyl-CoA dehydrogenase/oxidase N-terminal" evidence="7">
    <location>
        <begin position="6"/>
        <end position="115"/>
    </location>
</feature>
<dbReference type="GO" id="GO:0003995">
    <property type="term" value="F:acyl-CoA dehydrogenase activity"/>
    <property type="evidence" value="ECO:0007669"/>
    <property type="project" value="TreeGrafter"/>
</dbReference>
<evidence type="ECO:0000259" key="7">
    <source>
        <dbReference type="Pfam" id="PF02771"/>
    </source>
</evidence>
<dbReference type="PANTHER" id="PTHR43884">
    <property type="entry name" value="ACYL-COA DEHYDROGENASE"/>
    <property type="match status" value="1"/>
</dbReference>
<dbReference type="InterPro" id="IPR037069">
    <property type="entry name" value="AcylCoA_DH/ox_N_sf"/>
</dbReference>
<evidence type="ECO:0000259" key="6">
    <source>
        <dbReference type="Pfam" id="PF00441"/>
    </source>
</evidence>
<dbReference type="AlphaFoldDB" id="A0A6P0HND5"/>
<dbReference type="RefSeq" id="WP_163773293.1">
    <property type="nucleotide sequence ID" value="NZ_JAAGXA010000011.1"/>
</dbReference>
<dbReference type="GO" id="GO:0050660">
    <property type="term" value="F:flavin adenine dinucleotide binding"/>
    <property type="evidence" value="ECO:0007669"/>
    <property type="project" value="InterPro"/>
</dbReference>
<name>A0A6P0HND5_9ACTN</name>
<dbReference type="InterPro" id="IPR036250">
    <property type="entry name" value="AcylCo_DH-like_C"/>
</dbReference>
<organism evidence="8 9">
    <name type="scientific">Nocardioides zeae</name>
    <dbReference type="NCBI Taxonomy" id="1457234"/>
    <lineage>
        <taxon>Bacteria</taxon>
        <taxon>Bacillati</taxon>
        <taxon>Actinomycetota</taxon>
        <taxon>Actinomycetes</taxon>
        <taxon>Propionibacteriales</taxon>
        <taxon>Nocardioidaceae</taxon>
        <taxon>Nocardioides</taxon>
    </lineage>
</organism>
<dbReference type="InterPro" id="IPR009100">
    <property type="entry name" value="AcylCoA_DH/oxidase_NM_dom_sf"/>
</dbReference>
<gene>
    <name evidence="8" type="ORF">G3T38_15885</name>
</gene>
<proteinExistence type="inferred from homology"/>
<dbReference type="SUPFAM" id="SSF56645">
    <property type="entry name" value="Acyl-CoA dehydrogenase NM domain-like"/>
    <property type="match status" value="1"/>
</dbReference>
<evidence type="ECO:0000256" key="5">
    <source>
        <dbReference type="ARBA" id="ARBA00023002"/>
    </source>
</evidence>
<evidence type="ECO:0000256" key="3">
    <source>
        <dbReference type="ARBA" id="ARBA00022630"/>
    </source>
</evidence>
<reference evidence="8 9" key="1">
    <citation type="journal article" date="2014" name="Int. J. Syst. Evol. Microbiol.">
        <title>Nocardioides zeae sp. nov., isolated from the stem of Zea mays.</title>
        <authorList>
            <person name="Glaeser S.P."/>
            <person name="McInroy J.A."/>
            <person name="Busse H.J."/>
            <person name="Kampfer P."/>
        </authorList>
    </citation>
    <scope>NUCLEOTIDE SEQUENCE [LARGE SCALE GENOMIC DNA]</scope>
    <source>
        <strain evidence="8 9">JCM 30728</strain>
    </source>
</reference>
<comment type="similarity">
    <text evidence="2">Belongs to the acyl-CoA dehydrogenase family.</text>
</comment>
<dbReference type="Pfam" id="PF00441">
    <property type="entry name" value="Acyl-CoA_dh_1"/>
    <property type="match status" value="1"/>
</dbReference>
<dbReference type="EMBL" id="JAAGXA010000011">
    <property type="protein sequence ID" value="NEN79754.1"/>
    <property type="molecule type" value="Genomic_DNA"/>
</dbReference>
<sequence length="366" mass="37927">MRFALTTDQDDLRHAALELVRERAPLATTRALTDAGDPQDPQVWRDMVDMGLAAVDLPEELGGTGLSTVELAVTMEVAGSELYPGPLMSTSGLAAGLLLGDDEPSGRMVRRLVSGSPMAAVVTASPQAWDAAAVTTSARLVDGTWRLSGAATGVLGADIAEVLVVAARTEGGDVAVFAVEQAAAQIVVEPSLDSSRSLCAVVLDSCSAMLLVRSAEDRLRRAGLRASTALAAESVGAARGALALTVGHATTRQQFGRPIGAFQAVRHRLADVLKQVELATSAVYLAACHVAADDVAAAVSAPLALHTASDALRDASAAAVQLHGGMGFTWESACHWFVSWSETNRCLLGTDATRLETMYDQAAALA</sequence>
<dbReference type="Gene3D" id="1.20.140.10">
    <property type="entry name" value="Butyryl-CoA Dehydrogenase, subunit A, domain 3"/>
    <property type="match status" value="1"/>
</dbReference>
<comment type="caution">
    <text evidence="8">The sequence shown here is derived from an EMBL/GenBank/DDBJ whole genome shotgun (WGS) entry which is preliminary data.</text>
</comment>
<protein>
    <submittedName>
        <fullName evidence="8">Acyl-CoA/acyl-ACP dehydrogenase</fullName>
    </submittedName>
</protein>
<dbReference type="Gene3D" id="1.10.540.10">
    <property type="entry name" value="Acyl-CoA dehydrogenase/oxidase, N-terminal domain"/>
    <property type="match status" value="1"/>
</dbReference>
<dbReference type="Gene3D" id="2.40.110.10">
    <property type="entry name" value="Butyryl-CoA Dehydrogenase, subunit A, domain 2"/>
    <property type="match status" value="1"/>
</dbReference>
<dbReference type="SUPFAM" id="SSF47203">
    <property type="entry name" value="Acyl-CoA dehydrogenase C-terminal domain-like"/>
    <property type="match status" value="1"/>
</dbReference>
<keyword evidence="4" id="KW-0274">FAD</keyword>